<sequence>MASVDSSPLNETHEVADRLTGCIEQVYTGNSTVGDTYKPCRSFNCASGINISSDITQIDPELVDSDSIADIVLSLENNNLSKYLSSIDSFTARFMSKSLRYVRALRFEPHYPVMHWPAMYTTPNEDGYIDYGRNIRSRYVDELVTGPSDYNADYGHDITGSNRLIYEPTDDIRKLYGRLQYMCDYFKYYILEGQFDCLLCNIDYDEKHSPLLDKVNEKINNDSPIGVEFEVEEVALPAQANTGYEKLVVSIRNECLELMKEKRKLIHDQVTNLKLLKIRYLDNSTRDMLIMYLMEYYLLITDKFESMAESNFKYRDEILSEKIILPIPREIAELIHEEIETGRPTSDYSDKEDDFFCDGHRCLCISSFKNKHTPGINREASIFSLKILRHSVIERVADRMKCYLLSLNEENII</sequence>
<accession>A0A0S4M4Y8</accession>
<keyword evidence="2" id="KW-1185">Reference proteome</keyword>
<gene>
    <name evidence="1" type="ORF">Ark11_1141</name>
</gene>
<dbReference type="AlphaFoldDB" id="A0A0S4M4Y8"/>
<protein>
    <submittedName>
        <fullName evidence="1">Uncharacterized protein</fullName>
    </submittedName>
</protein>
<name>A0A0S4M4Y8_9BURK</name>
<evidence type="ECO:0000313" key="1">
    <source>
        <dbReference type="EMBL" id="CUT17954.1"/>
    </source>
</evidence>
<organism evidence="1 2">
    <name type="scientific">Candidatus Ichthyocystis hellenicum</name>
    <dbReference type="NCBI Taxonomy" id="1561003"/>
    <lineage>
        <taxon>Bacteria</taxon>
        <taxon>Pseudomonadati</taxon>
        <taxon>Pseudomonadota</taxon>
        <taxon>Betaproteobacteria</taxon>
        <taxon>Burkholderiales</taxon>
        <taxon>Candidatus Ichthyocystis</taxon>
    </lineage>
</organism>
<dbReference type="EMBL" id="LN906597">
    <property type="protein sequence ID" value="CUT17954.1"/>
    <property type="molecule type" value="Genomic_DNA"/>
</dbReference>
<evidence type="ECO:0000313" key="2">
    <source>
        <dbReference type="Proteomes" id="UP000198651"/>
    </source>
</evidence>
<dbReference type="Proteomes" id="UP000198651">
    <property type="component" value="Chromosome I"/>
</dbReference>
<proteinExistence type="predicted"/>
<dbReference type="RefSeq" id="WP_092343481.1">
    <property type="nucleotide sequence ID" value="NZ_LN906597.1"/>
</dbReference>
<reference evidence="2" key="1">
    <citation type="submission" date="2015-11" db="EMBL/GenBank/DDBJ databases">
        <authorList>
            <person name="Seth-Smith H.M.B."/>
        </authorList>
    </citation>
    <scope>NUCLEOTIDE SEQUENCE [LARGE SCALE GENOMIC DNA]</scope>
    <source>
        <strain evidence="2">2013Ark11</strain>
    </source>
</reference>